<proteinExistence type="predicted"/>
<dbReference type="OrthoDB" id="191139at2759"/>
<dbReference type="EMBL" id="CH408034">
    <property type="protein sequence ID" value="EAQ85256.1"/>
    <property type="molecule type" value="Genomic_DNA"/>
</dbReference>
<evidence type="ECO:0000256" key="1">
    <source>
        <dbReference type="SAM" id="MobiDB-lite"/>
    </source>
</evidence>
<protein>
    <submittedName>
        <fullName evidence="2">Uncharacterized protein</fullName>
    </submittedName>
</protein>
<dbReference type="InParanoid" id="Q2GRY4"/>
<reference evidence="3" key="1">
    <citation type="journal article" date="2015" name="Genome Announc.">
        <title>Draft genome sequence of the cellulolytic fungus Chaetomium globosum.</title>
        <authorList>
            <person name="Cuomo C.A."/>
            <person name="Untereiner W.A."/>
            <person name="Ma L.-J."/>
            <person name="Grabherr M."/>
            <person name="Birren B.W."/>
        </authorList>
    </citation>
    <scope>NUCLEOTIDE SEQUENCE [LARGE SCALE GENOMIC DNA]</scope>
    <source>
        <strain evidence="3">ATCC 6205 / CBS 148.51 / DSM 1962 / NBRC 6347 / NRRL 1970</strain>
    </source>
</reference>
<dbReference type="GeneID" id="4395418"/>
<dbReference type="eggNOG" id="ENOG502SKH1">
    <property type="taxonomic scope" value="Eukaryota"/>
</dbReference>
<gene>
    <name evidence="2" type="ORF">CHGG_09270</name>
</gene>
<sequence length="672" mass="79202">MELTQNRRKLLPVDELPIRSPAPVPRPRPTVPVDRKLSRPLLPTVTGQNGPLTANPGFIRCKPPCHSRQFPDDITIKQYRALWTKLHRQAQRLGAMGSTPKPKSWRAVKVPAARLLAAQRLGQQIWGGLERQCSWDILSSLPFPWAGIGWSHSVVAFIARRCRRGSRLEPPERDTPQNPSETRRRTRARRFVRHIVDNEQWKKVEFAWEVDAWTDVFGLMRDDPLLAVGDANLVFPFAVYEAKGWGGDPREARRQACSAGAVYLDLLEVLTKRPGKHKPGKIIEDQTPESRNTQVFVFTSFGAHWHILVGYKRPRLKREYARQEGMSKSVYIFQRIWSARVVTEKKAWELLSLVDQIHLWGVTDHREFVIRHLKPWHRYAERCYARDVEHMLGYVDTAGWHNPKTHARQWSVPRNCIWLPEWMSHLINNSQQRHKLLISRAAFQIKEAFVRHQGTAEARAGAGEDIDAPVDGGVCVIDDKGRYRLESWGEYLTDSSEGLEEVRLEEDKVEEDKVEEFRVEEFRLEEFRLEEDKVEEDKVEELRLEELRLEEFRLEEFGSVEFRLEEFRIEEDKVKEDKVEELRLEEFRLEEFRLEEFGSVEFRLEEFRIEEDKVKEDKVEELRLEEFRLEEFGSVEFRLEEFRLEEDKVEEDKVEELRLEESRLEEDKVEEV</sequence>
<feature type="compositionally biased region" description="Pro residues" evidence="1">
    <location>
        <begin position="20"/>
        <end position="30"/>
    </location>
</feature>
<name>Q2GRY4_CHAGB</name>
<feature type="region of interest" description="Disordered" evidence="1">
    <location>
        <begin position="1"/>
        <end position="35"/>
    </location>
</feature>
<feature type="compositionally biased region" description="Basic residues" evidence="1">
    <location>
        <begin position="1"/>
        <end position="10"/>
    </location>
</feature>
<organism evidence="2 3">
    <name type="scientific">Chaetomium globosum (strain ATCC 6205 / CBS 148.51 / DSM 1962 / NBRC 6347 / NRRL 1970)</name>
    <name type="common">Soil fungus</name>
    <dbReference type="NCBI Taxonomy" id="306901"/>
    <lineage>
        <taxon>Eukaryota</taxon>
        <taxon>Fungi</taxon>
        <taxon>Dikarya</taxon>
        <taxon>Ascomycota</taxon>
        <taxon>Pezizomycotina</taxon>
        <taxon>Sordariomycetes</taxon>
        <taxon>Sordariomycetidae</taxon>
        <taxon>Sordariales</taxon>
        <taxon>Chaetomiaceae</taxon>
        <taxon>Chaetomium</taxon>
    </lineage>
</organism>
<dbReference type="VEuPathDB" id="FungiDB:CHGG_09270"/>
<dbReference type="HOGENOM" id="CLU_408817_0_0_1"/>
<dbReference type="Proteomes" id="UP000001056">
    <property type="component" value="Unassembled WGS sequence"/>
</dbReference>
<evidence type="ECO:0000313" key="3">
    <source>
        <dbReference type="Proteomes" id="UP000001056"/>
    </source>
</evidence>
<dbReference type="RefSeq" id="XP_001227197.1">
    <property type="nucleotide sequence ID" value="XM_001227196.1"/>
</dbReference>
<dbReference type="AlphaFoldDB" id="Q2GRY4"/>
<accession>Q2GRY4</accession>
<keyword evidence="3" id="KW-1185">Reference proteome</keyword>
<evidence type="ECO:0000313" key="2">
    <source>
        <dbReference type="EMBL" id="EAQ85256.1"/>
    </source>
</evidence>